<accession>A0ABT4U7T9</accession>
<proteinExistence type="predicted"/>
<protein>
    <submittedName>
        <fullName evidence="1">Uncharacterized protein</fullName>
    </submittedName>
</protein>
<comment type="caution">
    <text evidence="1">The sequence shown here is derived from an EMBL/GenBank/DDBJ whole genome shotgun (WGS) entry which is preliminary data.</text>
</comment>
<dbReference type="EMBL" id="JAQFWQ010000065">
    <property type="protein sequence ID" value="MDA2813022.1"/>
    <property type="molecule type" value="Genomic_DNA"/>
</dbReference>
<evidence type="ECO:0000313" key="2">
    <source>
        <dbReference type="Proteomes" id="UP001527866"/>
    </source>
</evidence>
<evidence type="ECO:0000313" key="1">
    <source>
        <dbReference type="EMBL" id="MDA2813022.1"/>
    </source>
</evidence>
<reference evidence="1 2" key="1">
    <citation type="submission" date="2023-01" db="EMBL/GenBank/DDBJ databases">
        <title>Draft genome sequence of Nocardiopsis sp. RSe5-2 isolated from halophytes.</title>
        <authorList>
            <person name="Duangmal K."/>
            <person name="Chantavorakit T."/>
        </authorList>
    </citation>
    <scope>NUCLEOTIDE SEQUENCE [LARGE SCALE GENOMIC DNA]</scope>
    <source>
        <strain evidence="1 2">RSe5-2</strain>
    </source>
</reference>
<gene>
    <name evidence="1" type="ORF">O4J56_20420</name>
</gene>
<name>A0ABT4U7T9_9ACTN</name>
<keyword evidence="2" id="KW-1185">Reference proteome</keyword>
<dbReference type="RefSeq" id="WP_270687799.1">
    <property type="nucleotide sequence ID" value="NZ_JAQFWQ010000065.1"/>
</dbReference>
<sequence length="77" mass="8015">MRTRTRPGGGFALALDGAGTRLLVPADAGAVPVLNALALAALHQYATADPKSLAGPWWHAVSDRTIVVRDLLQRSAA</sequence>
<dbReference type="Proteomes" id="UP001527866">
    <property type="component" value="Unassembled WGS sequence"/>
</dbReference>
<organism evidence="1 2">
    <name type="scientific">Nocardiopsis endophytica</name>
    <dbReference type="NCBI Taxonomy" id="3018445"/>
    <lineage>
        <taxon>Bacteria</taxon>
        <taxon>Bacillati</taxon>
        <taxon>Actinomycetota</taxon>
        <taxon>Actinomycetes</taxon>
        <taxon>Streptosporangiales</taxon>
        <taxon>Nocardiopsidaceae</taxon>
        <taxon>Nocardiopsis</taxon>
    </lineage>
</organism>